<organism evidence="10 11">
    <name type="scientific">Stentor coeruleus</name>
    <dbReference type="NCBI Taxonomy" id="5963"/>
    <lineage>
        <taxon>Eukaryota</taxon>
        <taxon>Sar</taxon>
        <taxon>Alveolata</taxon>
        <taxon>Ciliophora</taxon>
        <taxon>Postciliodesmatophora</taxon>
        <taxon>Heterotrichea</taxon>
        <taxon>Heterotrichida</taxon>
        <taxon>Stentoridae</taxon>
        <taxon>Stentor</taxon>
    </lineage>
</organism>
<dbReference type="EMBL" id="MPUH01000432">
    <property type="protein sequence ID" value="OMJ80241.1"/>
    <property type="molecule type" value="Genomic_DNA"/>
</dbReference>
<dbReference type="GO" id="GO:0004674">
    <property type="term" value="F:protein serine/threonine kinase activity"/>
    <property type="evidence" value="ECO:0007669"/>
    <property type="project" value="UniProtKB-KW"/>
</dbReference>
<proteinExistence type="predicted"/>
<dbReference type="AlphaFoldDB" id="A0A1R2BU65"/>
<reference evidence="10 11" key="1">
    <citation type="submission" date="2016-11" db="EMBL/GenBank/DDBJ databases">
        <title>The macronuclear genome of Stentor coeruleus: a giant cell with tiny introns.</title>
        <authorList>
            <person name="Slabodnick M."/>
            <person name="Ruby J.G."/>
            <person name="Reiff S.B."/>
            <person name="Swart E.C."/>
            <person name="Gosai S."/>
            <person name="Prabakaran S."/>
            <person name="Witkowska E."/>
            <person name="Larue G.E."/>
            <person name="Fisher S."/>
            <person name="Freeman R.M."/>
            <person name="Gunawardena J."/>
            <person name="Chu W."/>
            <person name="Stover N.A."/>
            <person name="Gregory B.D."/>
            <person name="Nowacki M."/>
            <person name="Derisi J."/>
            <person name="Roy S.W."/>
            <person name="Marshall W.F."/>
            <person name="Sood P."/>
        </authorList>
    </citation>
    <scope>NUCLEOTIDE SEQUENCE [LARGE SCALE GENOMIC DNA]</scope>
    <source>
        <strain evidence="10">WM001</strain>
    </source>
</reference>
<evidence type="ECO:0000259" key="9">
    <source>
        <dbReference type="PROSITE" id="PS50011"/>
    </source>
</evidence>
<gene>
    <name evidence="10" type="ORF">SteCoe_19558</name>
</gene>
<dbReference type="OrthoDB" id="1668230at2759"/>
<dbReference type="Pfam" id="PF00069">
    <property type="entry name" value="Pkinase"/>
    <property type="match status" value="1"/>
</dbReference>
<dbReference type="Gene3D" id="1.10.510.10">
    <property type="entry name" value="Transferase(Phosphotransferase) domain 1"/>
    <property type="match status" value="1"/>
</dbReference>
<comment type="catalytic activity">
    <reaction evidence="7">
        <text>L-threonyl-[protein] + ATP = O-phospho-L-threonyl-[protein] + ADP + H(+)</text>
        <dbReference type="Rhea" id="RHEA:46608"/>
        <dbReference type="Rhea" id="RHEA-COMP:11060"/>
        <dbReference type="Rhea" id="RHEA-COMP:11605"/>
        <dbReference type="ChEBI" id="CHEBI:15378"/>
        <dbReference type="ChEBI" id="CHEBI:30013"/>
        <dbReference type="ChEBI" id="CHEBI:30616"/>
        <dbReference type="ChEBI" id="CHEBI:61977"/>
        <dbReference type="ChEBI" id="CHEBI:456216"/>
        <dbReference type="EC" id="2.7.11.1"/>
    </reaction>
</comment>
<sequence>MASQESTLDNYTVLGRLGVQHLAKVKKVQCRSTGTIYAAKIFRDRISEVYARNEINTLEQLTGENIVIVRQMVLLGTYTKKSGSQYPCSYIIMEPLPNGDLFKFLSSIGPQRPEMTRFLFREVLKALETIHISGFSYGGLKLENFYIDSNFHIKLTDFSRTSPIDLESHINTQSKYSPPEAFLGQVSSGQAADIFSAGVILFLIQTSQFPFYSSKPLDLFYSQLIKNPRVFWDMQKKNHINIKLSEDFKNLIEIMLCFEPKIRANLDEIKAHEWMKGPIADYNEFQQEVCKIKPWENYVKKNIIRNRFNNQNSGGNYEFQYNTSGQK</sequence>
<evidence type="ECO:0000256" key="1">
    <source>
        <dbReference type="ARBA" id="ARBA00012513"/>
    </source>
</evidence>
<protein>
    <recommendedName>
        <fullName evidence="1">non-specific serine/threonine protein kinase</fullName>
        <ecNumber evidence="1">2.7.11.1</ecNumber>
    </recommendedName>
</protein>
<evidence type="ECO:0000313" key="11">
    <source>
        <dbReference type="Proteomes" id="UP000187209"/>
    </source>
</evidence>
<comment type="catalytic activity">
    <reaction evidence="8">
        <text>L-seryl-[protein] + ATP = O-phospho-L-seryl-[protein] + ADP + H(+)</text>
        <dbReference type="Rhea" id="RHEA:17989"/>
        <dbReference type="Rhea" id="RHEA-COMP:9863"/>
        <dbReference type="Rhea" id="RHEA-COMP:11604"/>
        <dbReference type="ChEBI" id="CHEBI:15378"/>
        <dbReference type="ChEBI" id="CHEBI:29999"/>
        <dbReference type="ChEBI" id="CHEBI:30616"/>
        <dbReference type="ChEBI" id="CHEBI:83421"/>
        <dbReference type="ChEBI" id="CHEBI:456216"/>
        <dbReference type="EC" id="2.7.11.1"/>
    </reaction>
</comment>
<dbReference type="InterPro" id="IPR011009">
    <property type="entry name" value="Kinase-like_dom_sf"/>
</dbReference>
<keyword evidence="2" id="KW-0723">Serine/threonine-protein kinase</keyword>
<accession>A0A1R2BU65</accession>
<comment type="caution">
    <text evidence="10">The sequence shown here is derived from an EMBL/GenBank/DDBJ whole genome shotgun (WGS) entry which is preliminary data.</text>
</comment>
<dbReference type="Proteomes" id="UP000187209">
    <property type="component" value="Unassembled WGS sequence"/>
</dbReference>
<evidence type="ECO:0000256" key="6">
    <source>
        <dbReference type="ARBA" id="ARBA00022840"/>
    </source>
</evidence>
<evidence type="ECO:0000256" key="8">
    <source>
        <dbReference type="ARBA" id="ARBA00048679"/>
    </source>
</evidence>
<keyword evidence="11" id="KW-1185">Reference proteome</keyword>
<evidence type="ECO:0000256" key="5">
    <source>
        <dbReference type="ARBA" id="ARBA00022777"/>
    </source>
</evidence>
<dbReference type="SUPFAM" id="SSF56112">
    <property type="entry name" value="Protein kinase-like (PK-like)"/>
    <property type="match status" value="1"/>
</dbReference>
<keyword evidence="5" id="KW-0418">Kinase</keyword>
<evidence type="ECO:0000313" key="10">
    <source>
        <dbReference type="EMBL" id="OMJ80241.1"/>
    </source>
</evidence>
<keyword evidence="4" id="KW-0547">Nucleotide-binding</keyword>
<dbReference type="EC" id="2.7.11.1" evidence="1"/>
<evidence type="ECO:0000256" key="4">
    <source>
        <dbReference type="ARBA" id="ARBA00022741"/>
    </source>
</evidence>
<dbReference type="PANTHER" id="PTHR24356">
    <property type="entry name" value="SERINE/THREONINE-PROTEIN KINASE"/>
    <property type="match status" value="1"/>
</dbReference>
<dbReference type="GO" id="GO:0005524">
    <property type="term" value="F:ATP binding"/>
    <property type="evidence" value="ECO:0007669"/>
    <property type="project" value="UniProtKB-KW"/>
</dbReference>
<dbReference type="InterPro" id="IPR000719">
    <property type="entry name" value="Prot_kinase_dom"/>
</dbReference>
<feature type="domain" description="Protein kinase" evidence="9">
    <location>
        <begin position="11"/>
        <end position="275"/>
    </location>
</feature>
<evidence type="ECO:0000256" key="2">
    <source>
        <dbReference type="ARBA" id="ARBA00022527"/>
    </source>
</evidence>
<keyword evidence="6" id="KW-0067">ATP-binding</keyword>
<name>A0A1R2BU65_9CILI</name>
<keyword evidence="3" id="KW-0808">Transferase</keyword>
<evidence type="ECO:0000256" key="3">
    <source>
        <dbReference type="ARBA" id="ARBA00022679"/>
    </source>
</evidence>
<evidence type="ECO:0000256" key="7">
    <source>
        <dbReference type="ARBA" id="ARBA00047899"/>
    </source>
</evidence>
<dbReference type="PROSITE" id="PS50011">
    <property type="entry name" value="PROTEIN_KINASE_DOM"/>
    <property type="match status" value="1"/>
</dbReference>
<dbReference type="InterPro" id="IPR050236">
    <property type="entry name" value="Ser_Thr_kinase_AGC"/>
</dbReference>